<evidence type="ECO:0000313" key="2">
    <source>
        <dbReference type="EMBL" id="BBE32554.1"/>
    </source>
</evidence>
<protein>
    <submittedName>
        <fullName evidence="2">Uncharacterized protein</fullName>
    </submittedName>
</protein>
<dbReference type="Proteomes" id="UP000276029">
    <property type="component" value="Unassembled WGS sequence"/>
</dbReference>
<sequence>MKIILGLAAASMIAGVSAPAAAAPYGFYKSRIDFTHAPTGYEVTGRSTAGGVLLLKGENPDTGKTFDLRVSRKGHITGMWEGAAIDRWVGGKDAPQLLAQRDFD</sequence>
<dbReference type="RefSeq" id="WP_121050512.1">
    <property type="nucleotide sequence ID" value="NZ_AP018711.1"/>
</dbReference>
<proteinExistence type="predicted"/>
<dbReference type="KEGG" id="smic:SmB9_02120"/>
<reference evidence="3 5" key="2">
    <citation type="submission" date="2018-10" db="EMBL/GenBank/DDBJ databases">
        <title>Genomic Encyclopedia of Type Strains, Phase IV (KMG-IV): sequencing the most valuable type-strain genomes for metagenomic binning, comparative biology and taxonomic classification.</title>
        <authorList>
            <person name="Goeker M."/>
        </authorList>
    </citation>
    <scope>NUCLEOTIDE SEQUENCE [LARGE SCALE GENOMIC DNA]</scope>
    <source>
        <strain evidence="3 5">DSM 19791</strain>
    </source>
</reference>
<accession>A0AAD1D3A1</accession>
<keyword evidence="5" id="KW-1185">Reference proteome</keyword>
<name>A0AAD1D3A1_SPHMI</name>
<evidence type="ECO:0000313" key="4">
    <source>
        <dbReference type="Proteomes" id="UP000275727"/>
    </source>
</evidence>
<dbReference type="Proteomes" id="UP000275727">
    <property type="component" value="Chromosome"/>
</dbReference>
<gene>
    <name evidence="3" type="ORF">DFR51_2008</name>
    <name evidence="2" type="ORF">SmB9_02120</name>
</gene>
<dbReference type="EMBL" id="AP018711">
    <property type="protein sequence ID" value="BBE32554.1"/>
    <property type="molecule type" value="Genomic_DNA"/>
</dbReference>
<organism evidence="2 4">
    <name type="scientific">Sphingosinicella microcystinivorans</name>
    <dbReference type="NCBI Taxonomy" id="335406"/>
    <lineage>
        <taxon>Bacteria</taxon>
        <taxon>Pseudomonadati</taxon>
        <taxon>Pseudomonadota</taxon>
        <taxon>Alphaproteobacteria</taxon>
        <taxon>Sphingomonadales</taxon>
        <taxon>Sphingosinicellaceae</taxon>
        <taxon>Sphingosinicella</taxon>
    </lineage>
</organism>
<evidence type="ECO:0000313" key="5">
    <source>
        <dbReference type="Proteomes" id="UP000276029"/>
    </source>
</evidence>
<evidence type="ECO:0000256" key="1">
    <source>
        <dbReference type="SAM" id="SignalP"/>
    </source>
</evidence>
<reference evidence="2 4" key="1">
    <citation type="submission" date="2018-06" db="EMBL/GenBank/DDBJ databases">
        <title>Complete Genome Sequence of the Microcystin-Degrading Bacterium Sphingosinicella microcystinivorans Strain B-9.</title>
        <authorList>
            <person name="Jin H."/>
            <person name="Nishizawa T."/>
            <person name="Guo Y."/>
            <person name="Nishizawa A."/>
            <person name="Park H."/>
            <person name="Kato H."/>
            <person name="Tsuji K."/>
            <person name="Harada K."/>
        </authorList>
    </citation>
    <scope>NUCLEOTIDE SEQUENCE [LARGE SCALE GENOMIC DNA]</scope>
    <source>
        <strain evidence="2 4">B9</strain>
    </source>
</reference>
<feature type="signal peptide" evidence="1">
    <location>
        <begin position="1"/>
        <end position="22"/>
    </location>
</feature>
<evidence type="ECO:0000313" key="3">
    <source>
        <dbReference type="EMBL" id="RKS88798.1"/>
    </source>
</evidence>
<keyword evidence="1" id="KW-0732">Signal</keyword>
<dbReference type="AlphaFoldDB" id="A0AAD1D3A1"/>
<dbReference type="EMBL" id="RBWX01000008">
    <property type="protein sequence ID" value="RKS88798.1"/>
    <property type="molecule type" value="Genomic_DNA"/>
</dbReference>
<feature type="chain" id="PRO_5042005364" evidence="1">
    <location>
        <begin position="23"/>
        <end position="104"/>
    </location>
</feature>